<evidence type="ECO:0008006" key="4">
    <source>
        <dbReference type="Google" id="ProtNLM"/>
    </source>
</evidence>
<comment type="caution">
    <text evidence="2">The sequence shown here is derived from an EMBL/GenBank/DDBJ whole genome shotgun (WGS) entry which is preliminary data.</text>
</comment>
<sequence length="127" mass="14638">MEYKPGRAVTQPHPQPRPQQNRRRDNRLALELGRSILSKNPVLKKKLRRQEVDASQVEIRIGDGHQLIPAEVTPSKERISVEPREKGKLTKEEKKALHKQVAGSAKLFSKEGFKESLRIANREDWED</sequence>
<evidence type="ECO:0000313" key="2">
    <source>
        <dbReference type="EMBL" id="MFL8937191.1"/>
    </source>
</evidence>
<evidence type="ECO:0000256" key="1">
    <source>
        <dbReference type="SAM" id="MobiDB-lite"/>
    </source>
</evidence>
<proteinExistence type="predicted"/>
<evidence type="ECO:0000313" key="3">
    <source>
        <dbReference type="Proteomes" id="UP001628668"/>
    </source>
</evidence>
<dbReference type="RefSeq" id="WP_411159565.1">
    <property type="nucleotide sequence ID" value="NZ_JBJOSA010000007.1"/>
</dbReference>
<dbReference type="Proteomes" id="UP001628668">
    <property type="component" value="Unassembled WGS sequence"/>
</dbReference>
<accession>A0ABW8VP72</accession>
<keyword evidence="3" id="KW-1185">Reference proteome</keyword>
<feature type="region of interest" description="Disordered" evidence="1">
    <location>
        <begin position="1"/>
        <end position="24"/>
    </location>
</feature>
<reference evidence="2 3" key="1">
    <citation type="submission" date="2024-12" db="EMBL/GenBank/DDBJ databases">
        <authorList>
            <person name="Li X."/>
            <person name="Zhang D."/>
        </authorList>
    </citation>
    <scope>NUCLEOTIDE SEQUENCE [LARGE SCALE GENOMIC DNA]</scope>
    <source>
        <strain evidence="2 3">JCM19602</strain>
    </source>
</reference>
<name>A0ABW8VP72_9BACI</name>
<organism evidence="2 3">
    <name type="scientific">Rossellomorea oryzaecorticis</name>
    <dbReference type="NCBI Taxonomy" id="1396505"/>
    <lineage>
        <taxon>Bacteria</taxon>
        <taxon>Bacillati</taxon>
        <taxon>Bacillota</taxon>
        <taxon>Bacilli</taxon>
        <taxon>Bacillales</taxon>
        <taxon>Bacillaceae</taxon>
        <taxon>Rossellomorea</taxon>
    </lineage>
</organism>
<dbReference type="EMBL" id="JBJOSA010000007">
    <property type="protein sequence ID" value="MFL8937191.1"/>
    <property type="molecule type" value="Genomic_DNA"/>
</dbReference>
<gene>
    <name evidence="2" type="ORF">ACKA06_10360</name>
</gene>
<protein>
    <recommendedName>
        <fullName evidence="4">Ribosome biogenesis protein SLX9</fullName>
    </recommendedName>
</protein>